<dbReference type="AlphaFoldDB" id="A0A938X4V2"/>
<dbReference type="Pfam" id="PF07804">
    <property type="entry name" value="HipA_C"/>
    <property type="match status" value="1"/>
</dbReference>
<evidence type="ECO:0000256" key="1">
    <source>
        <dbReference type="ARBA" id="ARBA00022679"/>
    </source>
</evidence>
<name>A0A938X4V2_9FIRM</name>
<dbReference type="InterPro" id="IPR012893">
    <property type="entry name" value="HipA-like_C"/>
</dbReference>
<organism evidence="4 5">
    <name type="scientific">Merdimmobilis hominis</name>
    <dbReference type="NCBI Taxonomy" id="2897707"/>
    <lineage>
        <taxon>Bacteria</taxon>
        <taxon>Bacillati</taxon>
        <taxon>Bacillota</taxon>
        <taxon>Clostridia</taxon>
        <taxon>Eubacteriales</taxon>
        <taxon>Oscillospiraceae</taxon>
        <taxon>Merdimmobilis</taxon>
    </lineage>
</organism>
<dbReference type="Gene3D" id="1.10.1070.20">
    <property type="match status" value="1"/>
</dbReference>
<accession>A0A938X4V2</accession>
<dbReference type="Proteomes" id="UP000774750">
    <property type="component" value="Unassembled WGS sequence"/>
</dbReference>
<keyword evidence="1" id="KW-0808">Transferase</keyword>
<dbReference type="CDD" id="cd17792">
    <property type="entry name" value="CtkA"/>
    <property type="match status" value="1"/>
</dbReference>
<dbReference type="EMBL" id="JACJKY010000002">
    <property type="protein sequence ID" value="MBM6919833.1"/>
    <property type="molecule type" value="Genomic_DNA"/>
</dbReference>
<evidence type="ECO:0000313" key="5">
    <source>
        <dbReference type="Proteomes" id="UP000774750"/>
    </source>
</evidence>
<feature type="domain" description="HipA-like C-terminal" evidence="3">
    <location>
        <begin position="24"/>
        <end position="174"/>
    </location>
</feature>
<reference evidence="4" key="1">
    <citation type="submission" date="2020-08" db="EMBL/GenBank/DDBJ databases">
        <authorList>
            <person name="Cejkova D."/>
            <person name="Kubasova T."/>
            <person name="Jahodarova E."/>
            <person name="Rychlik I."/>
        </authorList>
    </citation>
    <scope>NUCLEOTIDE SEQUENCE</scope>
    <source>
        <strain evidence="4">An559</strain>
    </source>
</reference>
<dbReference type="RefSeq" id="WP_204444057.1">
    <property type="nucleotide sequence ID" value="NZ_JACJKY010000002.1"/>
</dbReference>
<protein>
    <submittedName>
        <fullName evidence="4">HipA domain-containing protein</fullName>
    </submittedName>
</protein>
<comment type="caution">
    <text evidence="4">The sequence shown here is derived from an EMBL/GenBank/DDBJ whole genome shotgun (WGS) entry which is preliminary data.</text>
</comment>
<proteinExistence type="predicted"/>
<dbReference type="GO" id="GO:0016301">
    <property type="term" value="F:kinase activity"/>
    <property type="evidence" value="ECO:0007669"/>
    <property type="project" value="UniProtKB-KW"/>
</dbReference>
<keyword evidence="5" id="KW-1185">Reference proteome</keyword>
<evidence type="ECO:0000256" key="2">
    <source>
        <dbReference type="ARBA" id="ARBA00022777"/>
    </source>
</evidence>
<reference evidence="4" key="2">
    <citation type="journal article" date="2021" name="Sci. Rep.">
        <title>The distribution of antibiotic resistance genes in chicken gut microbiota commensals.</title>
        <authorList>
            <person name="Juricova H."/>
            <person name="Matiasovicova J."/>
            <person name="Kubasova T."/>
            <person name="Cejkova D."/>
            <person name="Rychlik I."/>
        </authorList>
    </citation>
    <scope>NUCLEOTIDE SEQUENCE</scope>
    <source>
        <strain evidence="4">An559</strain>
    </source>
</reference>
<dbReference type="Gene3D" id="3.30.200.120">
    <property type="match status" value="1"/>
</dbReference>
<evidence type="ECO:0000313" key="4">
    <source>
        <dbReference type="EMBL" id="MBM6919833.1"/>
    </source>
</evidence>
<keyword evidence="2" id="KW-0418">Kinase</keyword>
<gene>
    <name evidence="4" type="ORF">H6A12_01470</name>
</gene>
<evidence type="ECO:0000259" key="3">
    <source>
        <dbReference type="Pfam" id="PF07804"/>
    </source>
</evidence>
<sequence>MTEGIDFTNCPRIFDRAYNGANGKKIAVEYDGRPYMLKFPPSGEGKPTELSYTNSCISEHIASSIFHMLGIKAQETMLGTFTVNGKEKIVCACLDFTEDGKKFYDFCSIKNTVLDSDSNGSGTELEDILEAIEKQQYVDPVLLKKHFWEMFAADALLGNFDRHNGNWGFLYDPKNKQRQFAFAD</sequence>